<dbReference type="OrthoDB" id="437651at2759"/>
<feature type="compositionally biased region" description="Polar residues" evidence="2">
    <location>
        <begin position="1376"/>
        <end position="1387"/>
    </location>
</feature>
<feature type="compositionally biased region" description="Polar residues" evidence="2">
    <location>
        <begin position="1580"/>
        <end position="1595"/>
    </location>
</feature>
<evidence type="ECO:0000256" key="1">
    <source>
        <dbReference type="SAM" id="Coils"/>
    </source>
</evidence>
<organism evidence="3 4">
    <name type="scientific">Symbiodinium natans</name>
    <dbReference type="NCBI Taxonomy" id="878477"/>
    <lineage>
        <taxon>Eukaryota</taxon>
        <taxon>Sar</taxon>
        <taxon>Alveolata</taxon>
        <taxon>Dinophyceae</taxon>
        <taxon>Suessiales</taxon>
        <taxon>Symbiodiniaceae</taxon>
        <taxon>Symbiodinium</taxon>
    </lineage>
</organism>
<feature type="region of interest" description="Disordered" evidence="2">
    <location>
        <begin position="1571"/>
        <end position="1608"/>
    </location>
</feature>
<feature type="region of interest" description="Disordered" evidence="2">
    <location>
        <begin position="167"/>
        <end position="191"/>
    </location>
</feature>
<feature type="compositionally biased region" description="Basic and acidic residues" evidence="2">
    <location>
        <begin position="1223"/>
        <end position="1248"/>
    </location>
</feature>
<reference evidence="3" key="1">
    <citation type="submission" date="2021-02" db="EMBL/GenBank/DDBJ databases">
        <authorList>
            <person name="Dougan E. K."/>
            <person name="Rhodes N."/>
            <person name="Thang M."/>
            <person name="Chan C."/>
        </authorList>
    </citation>
    <scope>NUCLEOTIDE SEQUENCE</scope>
</reference>
<feature type="region of interest" description="Disordered" evidence="2">
    <location>
        <begin position="1376"/>
        <end position="1395"/>
    </location>
</feature>
<feature type="region of interest" description="Disordered" evidence="2">
    <location>
        <begin position="792"/>
        <end position="815"/>
    </location>
</feature>
<accession>A0A812TIA9</accession>
<feature type="region of interest" description="Disordered" evidence="2">
    <location>
        <begin position="1471"/>
        <end position="1490"/>
    </location>
</feature>
<feature type="coiled-coil region" evidence="1">
    <location>
        <begin position="1397"/>
        <end position="1452"/>
    </location>
</feature>
<feature type="coiled-coil region" evidence="1">
    <location>
        <begin position="1285"/>
        <end position="1326"/>
    </location>
</feature>
<feature type="region of interest" description="Disordered" evidence="2">
    <location>
        <begin position="1221"/>
        <end position="1248"/>
    </location>
</feature>
<sequence>MQHAKALAILEVKDGVIQRLEQEVNAAEVEISHYEEGAELAEARAAAALATEATVAAIEHETRCVADVYALSDCQMLADMAAQAERRAQYAASEIRDLEEESREAEHTVEKLSIEMLHMQSAQPTSRPSAAEVARLEEALAQSEVALQNAEEQAQEARRRELQLLQHAGTGSVTTESGTVRESPGPGPQFDQSLAAVEKHLKEILERHEEEMASVATRLCADFSTATAASGTEPPHLRSSQSVRQRRAKPRPSSRPALDSAQKLIEDRFEEVQQLRSHCHVVEQDLAQATLLSHHATASRDKAESDSQRVSSQLQRARQDFAATLLQLQESQASEVQILESASQKSKLTGGRGPEEVARETSELRNSLHTLCQKLQQQSQKSDLSKDTHRPAWLQGVVDIGGQVLLAMASLGEVNHKLQLAEMQLKLPRQAATSETHKTNTLAVSDLDAKRLQDQAAQDADVLRLQAAASEQALLRDEATSLRNQLDFAEGCNSVHAKTCMDYARGIRTGTGNCIDEAYHAAAPVFIEHAEVSQESVGPLLVRILESLANAQRWALASELESATWKELIQQIAARDKALGELASTTAQPRAPAVSPVSLVSPFVGELCPASMADRCVGLLEAQCSNISNQWHHAVSMCCKLEMDLRSLDSQTPAKTEAAYKEAAAAMLRQKSMWNQELLQRCIAWLSRSNDVSDWQAMAAVRELGLERSLRDMVSLSQSLREKIWSLEAEHESLRAASSFWRNSSDGASKLGRRDGHWGLQQHIDSLKSELGSARRELGAVKEQFDTIVTKLHGLPDSSNTDDETPPPAGSGGNEDVALAQIYPALTSIARQLQQFCRETDTQSRSDSCHLILEELRHTRSWCKQVEQELQQQAALSKQLLATSGGEISASYHRASSLSTDLSVADLDRSLPNGVLNRVEAILNMQQDLQTGYRAVTRELHELQNQKQAQEKAIGRLQGQVHRRNQRLEQLAGQLEAKREAAQTAQEEEVQYAQLEMQESCQSELTELQQMHRKEATAAASLQGSAQEEEAIATRMSAEAASARKAEAVASNEAQAAWAAVEATRTESEAVNGMSLTARRLQSLSQALQRQDVGSGLSDLSRDLSMVSAELHHQVEACAEARQELRSIEGEQLEAAESEQKSEVRSQELQEQVRLLMLASSAACELRNAQASLEHGEEELERIGEQLEMKASSCKEFLEERSAAQNQADSEEQALSQLQSASRRLESRLQRAEARQHTQDRRYKQERSEWKQQLRQLQSHDLKPRKSIGNFAEPVAVAFEPITEVNREQLECQRLMQQEHGLEEQARDLQSQLEATRRRSQMLLKEYDTERYLAKRGEEVLATEIASARGRVTAMSYELSRLRQATSAPQGNLDISASAVSVPSGQASRERETAEAFRDVRSRLKKLQGSLSQEQEQSRQLRDRVSQLKQLHAQLRERIRDAEQRLQVSRDDVERKRVLATTLQKRRQEFAEQSALTEQQEEESSRSLQQLRSDAVRKDAAIKNLQNEVAAAQQEEAKEISGKDKALQENVRSKIQVELHLKEQQLHHARTKAQLLKTRLDAEVRRHGRIRRVGRSVSSQLEGQPSQDVGSNSFGDESPLPAGHASEPVVALPTGMDSMESLRSFGLSADDLSGIMPQATHSLDSSTAVRESLQILNLEPEDLAEFLQATELAQAVEESIAGHCVGKFVASRL</sequence>
<feature type="coiled-coil region" evidence="1">
    <location>
        <begin position="926"/>
        <end position="998"/>
    </location>
</feature>
<comment type="caution">
    <text evidence="3">The sequence shown here is derived from an EMBL/GenBank/DDBJ whole genome shotgun (WGS) entry which is preliminary data.</text>
</comment>
<dbReference type="Proteomes" id="UP000604046">
    <property type="component" value="Unassembled WGS sequence"/>
</dbReference>
<dbReference type="EMBL" id="CAJNDS010002580">
    <property type="protein sequence ID" value="CAE7533407.1"/>
    <property type="molecule type" value="Genomic_DNA"/>
</dbReference>
<evidence type="ECO:0000313" key="4">
    <source>
        <dbReference type="Proteomes" id="UP000604046"/>
    </source>
</evidence>
<feature type="region of interest" description="Disordered" evidence="2">
    <location>
        <begin position="226"/>
        <end position="259"/>
    </location>
</feature>
<proteinExistence type="predicted"/>
<keyword evidence="4" id="KW-1185">Reference proteome</keyword>
<name>A0A812TIA9_9DINO</name>
<feature type="coiled-coil region" evidence="1">
    <location>
        <begin position="10"/>
        <end position="44"/>
    </location>
</feature>
<feature type="compositionally biased region" description="Low complexity" evidence="2">
    <location>
        <begin position="167"/>
        <end position="180"/>
    </location>
</feature>
<evidence type="ECO:0000313" key="3">
    <source>
        <dbReference type="EMBL" id="CAE7533407.1"/>
    </source>
</evidence>
<feature type="coiled-coil region" evidence="1">
    <location>
        <begin position="81"/>
        <end position="167"/>
    </location>
</feature>
<keyword evidence="1" id="KW-0175">Coiled coil</keyword>
<gene>
    <name evidence="3" type="ORF">SNAT2548_LOCUS29891</name>
</gene>
<feature type="region of interest" description="Disordered" evidence="2">
    <location>
        <begin position="342"/>
        <end position="361"/>
    </location>
</feature>
<evidence type="ECO:0000256" key="2">
    <source>
        <dbReference type="SAM" id="MobiDB-lite"/>
    </source>
</evidence>
<protein>
    <submittedName>
        <fullName evidence="3">Uncharacterized protein</fullName>
    </submittedName>
</protein>